<comment type="caution">
    <text evidence="2">The sequence shown here is derived from an EMBL/GenBank/DDBJ whole genome shotgun (WGS) entry which is preliminary data.</text>
</comment>
<dbReference type="EC" id="3.1.1.24" evidence="2"/>
<dbReference type="EMBL" id="JABXYJ010000011">
    <property type="protein sequence ID" value="NVO79253.1"/>
    <property type="molecule type" value="Genomic_DNA"/>
</dbReference>
<evidence type="ECO:0000313" key="2">
    <source>
        <dbReference type="EMBL" id="NVO79253.1"/>
    </source>
</evidence>
<dbReference type="Gene3D" id="3.40.50.1820">
    <property type="entry name" value="alpha/beta hydrolase"/>
    <property type="match status" value="1"/>
</dbReference>
<dbReference type="InterPro" id="IPR050471">
    <property type="entry name" value="AB_hydrolase"/>
</dbReference>
<dbReference type="InterPro" id="IPR026968">
    <property type="entry name" value="PcaD/CatD"/>
</dbReference>
<keyword evidence="2" id="KW-0378">Hydrolase</keyword>
<dbReference type="InterPro" id="IPR000073">
    <property type="entry name" value="AB_hydrolase_1"/>
</dbReference>
<accession>A0A850QPG6</accession>
<name>A0A850QPG6_9BURK</name>
<dbReference type="NCBIfam" id="TIGR02427">
    <property type="entry name" value="protocat_pcaD"/>
    <property type="match status" value="1"/>
</dbReference>
<evidence type="ECO:0000313" key="3">
    <source>
        <dbReference type="Proteomes" id="UP000588051"/>
    </source>
</evidence>
<dbReference type="SUPFAM" id="SSF53474">
    <property type="entry name" value="alpha/beta-Hydrolases"/>
    <property type="match status" value="1"/>
</dbReference>
<dbReference type="InterPro" id="IPR029058">
    <property type="entry name" value="AB_hydrolase_fold"/>
</dbReference>
<dbReference type="GO" id="GO:0042952">
    <property type="term" value="P:beta-ketoadipate pathway"/>
    <property type="evidence" value="ECO:0007669"/>
    <property type="project" value="InterPro"/>
</dbReference>
<keyword evidence="3" id="KW-1185">Reference proteome</keyword>
<dbReference type="AlphaFoldDB" id="A0A850QPG6"/>
<sequence length="259" mass="28040">MPIAHIHHTDIFYLTEGNPAHPAILFSNSLGTDHRMWQAQAKHLRERFYVIRYDTRGHGDSASPAGPYSLQQLAEDALGLLDFLGIATAHFCGLSMGGVTGQWLGIHAAGRINKLILANTAAKVGDSIAWQQRADMVRTNGLGSIADSAASRWFTPDFARRMPDQISVLTEHLRQENPSGYAACCEALAGADLRQQIQAITPQTLIIAGNADPVTTVADAVFMQQQIPDARIAVLEASHISNIEAESAFNQALLAFLSD</sequence>
<gene>
    <name evidence="2" type="primary">pcaD</name>
    <name evidence="2" type="ORF">HV832_15645</name>
</gene>
<evidence type="ECO:0000259" key="1">
    <source>
        <dbReference type="Pfam" id="PF00561"/>
    </source>
</evidence>
<reference evidence="2 3" key="1">
    <citation type="submission" date="2020-06" db="EMBL/GenBank/DDBJ databases">
        <authorList>
            <person name="Qiu C."/>
            <person name="Liu Z."/>
        </authorList>
    </citation>
    <scope>NUCLEOTIDE SEQUENCE [LARGE SCALE GENOMIC DNA]</scope>
    <source>
        <strain evidence="2 3">EM 1</strain>
    </source>
</reference>
<dbReference type="Proteomes" id="UP000588051">
    <property type="component" value="Unassembled WGS sequence"/>
</dbReference>
<dbReference type="RefSeq" id="WP_176804782.1">
    <property type="nucleotide sequence ID" value="NZ_JABXYJ010000011.1"/>
</dbReference>
<proteinExistence type="predicted"/>
<dbReference type="Pfam" id="PF00561">
    <property type="entry name" value="Abhydrolase_1"/>
    <property type="match status" value="1"/>
</dbReference>
<dbReference type="PANTHER" id="PTHR43433">
    <property type="entry name" value="HYDROLASE, ALPHA/BETA FOLD FAMILY PROTEIN"/>
    <property type="match status" value="1"/>
</dbReference>
<dbReference type="PRINTS" id="PR00111">
    <property type="entry name" value="ABHYDROLASE"/>
</dbReference>
<dbReference type="PANTHER" id="PTHR43433:SF5">
    <property type="entry name" value="AB HYDROLASE-1 DOMAIN-CONTAINING PROTEIN"/>
    <property type="match status" value="1"/>
</dbReference>
<protein>
    <submittedName>
        <fullName evidence="2">3-oxoadipate enol-lactonase</fullName>
        <ecNumber evidence="2">3.1.1.24</ecNumber>
    </submittedName>
</protein>
<feature type="domain" description="AB hydrolase-1" evidence="1">
    <location>
        <begin position="22"/>
        <end position="245"/>
    </location>
</feature>
<organism evidence="2 3">
    <name type="scientific">Undibacterium oligocarboniphilum</name>
    <dbReference type="NCBI Taxonomy" id="666702"/>
    <lineage>
        <taxon>Bacteria</taxon>
        <taxon>Pseudomonadati</taxon>
        <taxon>Pseudomonadota</taxon>
        <taxon>Betaproteobacteria</taxon>
        <taxon>Burkholderiales</taxon>
        <taxon>Oxalobacteraceae</taxon>
        <taxon>Undibacterium</taxon>
    </lineage>
</organism>
<dbReference type="GO" id="GO:0047570">
    <property type="term" value="F:3-oxoadipate enol-lactonase activity"/>
    <property type="evidence" value="ECO:0007669"/>
    <property type="project" value="UniProtKB-EC"/>
</dbReference>